<dbReference type="GO" id="GO:0004386">
    <property type="term" value="F:helicase activity"/>
    <property type="evidence" value="ECO:0007669"/>
    <property type="project" value="UniProtKB-KW"/>
</dbReference>
<evidence type="ECO:0000256" key="2">
    <source>
        <dbReference type="ARBA" id="ARBA00022801"/>
    </source>
</evidence>
<dbReference type="Pfam" id="PF00271">
    <property type="entry name" value="Helicase_C"/>
    <property type="match status" value="1"/>
</dbReference>
<dbReference type="Pfam" id="PF00270">
    <property type="entry name" value="DEAD"/>
    <property type="match status" value="1"/>
</dbReference>
<dbReference type="PROSITE" id="PS51194">
    <property type="entry name" value="HELICASE_CTER"/>
    <property type="match status" value="1"/>
</dbReference>
<keyword evidence="3" id="KW-0347">Helicase</keyword>
<organism evidence="8 9">
    <name type="scientific">Coemansia asiatica</name>
    <dbReference type="NCBI Taxonomy" id="1052880"/>
    <lineage>
        <taxon>Eukaryota</taxon>
        <taxon>Fungi</taxon>
        <taxon>Fungi incertae sedis</taxon>
        <taxon>Zoopagomycota</taxon>
        <taxon>Kickxellomycotina</taxon>
        <taxon>Kickxellomycetes</taxon>
        <taxon>Kickxellales</taxon>
        <taxon>Kickxellaceae</taxon>
        <taxon>Coemansia</taxon>
    </lineage>
</organism>
<comment type="caution">
    <text evidence="8">The sequence shown here is derived from an EMBL/GenBank/DDBJ whole genome shotgun (WGS) entry which is preliminary data.</text>
</comment>
<feature type="compositionally biased region" description="Basic and acidic residues" evidence="5">
    <location>
        <begin position="82"/>
        <end position="91"/>
    </location>
</feature>
<keyword evidence="9" id="KW-1185">Reference proteome</keyword>
<evidence type="ECO:0008006" key="10">
    <source>
        <dbReference type="Google" id="ProtNLM"/>
    </source>
</evidence>
<protein>
    <recommendedName>
        <fullName evidence="10">P-loop containing nucleoside triphosphate hydrolase protein</fullName>
    </recommendedName>
</protein>
<sequence>MLSALLRGLTKHPVPSAISPGLHTSSVASAGIPRSAKREEQIREQQSKREKWQHLKASTHRMRLSSIRGGRSGGGQSQQMEARLRRSRDQRAKFDGARDFVNRTTVTQKERALAEARILRQRSRQLKKRGAPGMGFTPARFRLMPVENESGSDLGALVGAGDVAEAVAKASFDNLGLSADVAGAARRLLVAAQRTGSLRSEDELRPTEIQALGIPEILGCSRLGKQKRISGLKAGLGPNVFLAAETGGGKTLAYALPLMTQLKQEELDAAKEQGALDKLRRERRPRALVVVPSRELVKQVTATFKQLGHSVKLRTVGMHLGVARRILRESIDNGPIDILVSTPGAVLRYMQRDAILSPSNIRRLVVDEADSMMDSHSFGDQSTKVLDLVHRANATQGLREQAVFVSATLPKLIRETIIQRYPDVVHVTTQQLHRAPQKLAQTFIDVSRDYQGHRLNALWFVLRTAANDRHLLIFCNTKDHANVVYRQLFRRGVPALLLVGSDNKTTRDRIESVKQDAANRQPVTRRRPPKDADAWEKAVWTIDEPHQTEATPSEQEAEPEPEPESEPINGVDIADLNAPIPRYDRDEVLRAFYSDEPIPAHLLPSLASKEPVEKPLLDPMVQQRFQRKIMVCTDLASRGLDTTCVSHVVLFDFPTTAIDYLHRTGRTARAGTRGKVSALVGKKDRRLADQIRLAIRQGGVI</sequence>
<feature type="region of interest" description="Disordered" evidence="5">
    <location>
        <begin position="1"/>
        <end position="91"/>
    </location>
</feature>
<dbReference type="PANTHER" id="PTHR47960">
    <property type="entry name" value="DEAD-BOX ATP-DEPENDENT RNA HELICASE 50"/>
    <property type="match status" value="1"/>
</dbReference>
<reference evidence="8" key="1">
    <citation type="submission" date="2022-07" db="EMBL/GenBank/DDBJ databases">
        <title>Phylogenomic reconstructions and comparative analyses of Kickxellomycotina fungi.</title>
        <authorList>
            <person name="Reynolds N.K."/>
            <person name="Stajich J.E."/>
            <person name="Barry K."/>
            <person name="Grigoriev I.V."/>
            <person name="Crous P."/>
            <person name="Smith M.E."/>
        </authorList>
    </citation>
    <scope>NUCLEOTIDE SEQUENCE</scope>
    <source>
        <strain evidence="8">NBRC 105413</strain>
    </source>
</reference>
<dbReference type="GO" id="GO:0016787">
    <property type="term" value="F:hydrolase activity"/>
    <property type="evidence" value="ECO:0007669"/>
    <property type="project" value="UniProtKB-KW"/>
</dbReference>
<dbReference type="GO" id="GO:0005524">
    <property type="term" value="F:ATP binding"/>
    <property type="evidence" value="ECO:0007669"/>
    <property type="project" value="UniProtKB-KW"/>
</dbReference>
<evidence type="ECO:0000313" key="9">
    <source>
        <dbReference type="Proteomes" id="UP001145021"/>
    </source>
</evidence>
<gene>
    <name evidence="8" type="ORF">LPJ64_001960</name>
</gene>
<dbReference type="InterPro" id="IPR014001">
    <property type="entry name" value="Helicase_ATP-bd"/>
</dbReference>
<keyword evidence="2" id="KW-0378">Hydrolase</keyword>
<dbReference type="GO" id="GO:0003676">
    <property type="term" value="F:nucleic acid binding"/>
    <property type="evidence" value="ECO:0007669"/>
    <property type="project" value="InterPro"/>
</dbReference>
<evidence type="ECO:0000256" key="5">
    <source>
        <dbReference type="SAM" id="MobiDB-lite"/>
    </source>
</evidence>
<feature type="region of interest" description="Disordered" evidence="5">
    <location>
        <begin position="507"/>
        <end position="572"/>
    </location>
</feature>
<feature type="domain" description="Helicase C-terminal" evidence="7">
    <location>
        <begin position="438"/>
        <end position="701"/>
    </location>
</feature>
<dbReference type="EMBL" id="JANBOH010000056">
    <property type="protein sequence ID" value="KAJ1646570.1"/>
    <property type="molecule type" value="Genomic_DNA"/>
</dbReference>
<feature type="compositionally biased region" description="Acidic residues" evidence="5">
    <location>
        <begin position="555"/>
        <end position="565"/>
    </location>
</feature>
<evidence type="ECO:0000256" key="1">
    <source>
        <dbReference type="ARBA" id="ARBA00022741"/>
    </source>
</evidence>
<dbReference type="SUPFAM" id="SSF52540">
    <property type="entry name" value="P-loop containing nucleoside triphosphate hydrolases"/>
    <property type="match status" value="2"/>
</dbReference>
<keyword evidence="4" id="KW-0067">ATP-binding</keyword>
<name>A0A9W7XN19_9FUNG</name>
<keyword evidence="1" id="KW-0547">Nucleotide-binding</keyword>
<dbReference type="InterPro" id="IPR011545">
    <property type="entry name" value="DEAD/DEAH_box_helicase_dom"/>
</dbReference>
<dbReference type="InterPro" id="IPR027417">
    <property type="entry name" value="P-loop_NTPase"/>
</dbReference>
<dbReference type="Gene3D" id="3.40.50.300">
    <property type="entry name" value="P-loop containing nucleotide triphosphate hydrolases"/>
    <property type="match status" value="3"/>
</dbReference>
<accession>A0A9W7XN19</accession>
<evidence type="ECO:0000256" key="4">
    <source>
        <dbReference type="ARBA" id="ARBA00022840"/>
    </source>
</evidence>
<evidence type="ECO:0000259" key="7">
    <source>
        <dbReference type="PROSITE" id="PS51194"/>
    </source>
</evidence>
<evidence type="ECO:0000313" key="8">
    <source>
        <dbReference type="EMBL" id="KAJ1646570.1"/>
    </source>
</evidence>
<proteinExistence type="predicted"/>
<evidence type="ECO:0000259" key="6">
    <source>
        <dbReference type="PROSITE" id="PS51192"/>
    </source>
</evidence>
<dbReference type="PROSITE" id="PS51192">
    <property type="entry name" value="HELICASE_ATP_BIND_1"/>
    <property type="match status" value="1"/>
</dbReference>
<dbReference type="InterPro" id="IPR001650">
    <property type="entry name" value="Helicase_C-like"/>
</dbReference>
<feature type="domain" description="Helicase ATP-binding" evidence="6">
    <location>
        <begin position="231"/>
        <end position="427"/>
    </location>
</feature>
<feature type="compositionally biased region" description="Basic and acidic residues" evidence="5">
    <location>
        <begin position="36"/>
        <end position="53"/>
    </location>
</feature>
<dbReference type="SMART" id="SM00487">
    <property type="entry name" value="DEXDc"/>
    <property type="match status" value="1"/>
</dbReference>
<dbReference type="Proteomes" id="UP001145021">
    <property type="component" value="Unassembled WGS sequence"/>
</dbReference>
<dbReference type="AlphaFoldDB" id="A0A9W7XN19"/>
<evidence type="ECO:0000256" key="3">
    <source>
        <dbReference type="ARBA" id="ARBA00022806"/>
    </source>
</evidence>
<dbReference type="SMART" id="SM00490">
    <property type="entry name" value="HELICc"/>
    <property type="match status" value="1"/>
</dbReference>